<dbReference type="InterPro" id="IPR036864">
    <property type="entry name" value="Zn2-C6_fun-type_DNA-bd_sf"/>
</dbReference>
<feature type="compositionally biased region" description="Polar residues" evidence="3">
    <location>
        <begin position="628"/>
        <end position="637"/>
    </location>
</feature>
<dbReference type="PANTHER" id="PTHR46910:SF38">
    <property type="entry name" value="ZN(2)-C6 FUNGAL-TYPE DOMAIN-CONTAINING PROTEIN"/>
    <property type="match status" value="1"/>
</dbReference>
<dbReference type="SMART" id="SM00066">
    <property type="entry name" value="GAL4"/>
    <property type="match status" value="1"/>
</dbReference>
<feature type="region of interest" description="Disordered" evidence="3">
    <location>
        <begin position="109"/>
        <end position="131"/>
    </location>
</feature>
<keyword evidence="6" id="KW-1185">Reference proteome</keyword>
<dbReference type="GO" id="GO:0006351">
    <property type="term" value="P:DNA-templated transcription"/>
    <property type="evidence" value="ECO:0007669"/>
    <property type="project" value="InterPro"/>
</dbReference>
<dbReference type="CDD" id="cd00067">
    <property type="entry name" value="GAL4"/>
    <property type="match status" value="1"/>
</dbReference>
<dbReference type="GO" id="GO:0008270">
    <property type="term" value="F:zinc ion binding"/>
    <property type="evidence" value="ECO:0007669"/>
    <property type="project" value="InterPro"/>
</dbReference>
<dbReference type="PROSITE" id="PS50048">
    <property type="entry name" value="ZN2_CY6_FUNGAL_2"/>
    <property type="match status" value="1"/>
</dbReference>
<proteinExistence type="predicted"/>
<evidence type="ECO:0000256" key="2">
    <source>
        <dbReference type="ARBA" id="ARBA00023242"/>
    </source>
</evidence>
<evidence type="ECO:0000313" key="6">
    <source>
        <dbReference type="Proteomes" id="UP001218188"/>
    </source>
</evidence>
<dbReference type="Pfam" id="PF00172">
    <property type="entry name" value="Zn_clus"/>
    <property type="match status" value="1"/>
</dbReference>
<name>A0AAD6THD0_9AGAR</name>
<dbReference type="SMART" id="SM00906">
    <property type="entry name" value="Fungal_trans"/>
    <property type="match status" value="1"/>
</dbReference>
<evidence type="ECO:0000259" key="4">
    <source>
        <dbReference type="PROSITE" id="PS50048"/>
    </source>
</evidence>
<dbReference type="GO" id="GO:0003677">
    <property type="term" value="F:DNA binding"/>
    <property type="evidence" value="ECO:0007669"/>
    <property type="project" value="InterPro"/>
</dbReference>
<dbReference type="InterPro" id="IPR001138">
    <property type="entry name" value="Zn2Cys6_DnaBD"/>
</dbReference>
<keyword evidence="1" id="KW-0479">Metal-binding</keyword>
<gene>
    <name evidence="5" type="ORF">C8F04DRAFT_1389363</name>
</gene>
<dbReference type="Gene3D" id="4.10.240.10">
    <property type="entry name" value="Zn(2)-C6 fungal-type DNA-binding domain"/>
    <property type="match status" value="1"/>
</dbReference>
<accession>A0AAD6THD0</accession>
<dbReference type="PANTHER" id="PTHR46910">
    <property type="entry name" value="TRANSCRIPTION FACTOR PDR1"/>
    <property type="match status" value="1"/>
</dbReference>
<dbReference type="SUPFAM" id="SSF57701">
    <property type="entry name" value="Zn2/Cys6 DNA-binding domain"/>
    <property type="match status" value="1"/>
</dbReference>
<feature type="region of interest" description="Disordered" evidence="3">
    <location>
        <begin position="612"/>
        <end position="637"/>
    </location>
</feature>
<evidence type="ECO:0000313" key="5">
    <source>
        <dbReference type="EMBL" id="KAJ7043932.1"/>
    </source>
</evidence>
<sequence>MSNYERTYPSFQETGTSGLRLKQRRQVRSCDICRKRKSRCDGSDMPNGTCSNCLAFGSPCTYALPSKKRGPKSATMQELTKLNEALKAKLQALSVCSVCAQPLHSRGDTPSLFQHSSPSSDNSQEQPTEDPYIGDELASRFRQFSITSLNNKYFGSAGSYALANDAMAIKEKYLGRPMISHARRSLYWDVLPWEKETHDKRAHYTYPDGDLIGSLLELYFAIIHPTLPILHRPSFERSVAEGLHLSNMEFGGLLLSVLAIASRYSDDPRVFVKGDRSLSSGWKFAKQLEIARKLFEPTLHEIQMYSLMSIYSLGLSTPQISWLYLGLAIRFLQQRGEHRRKRDLSNLSVEEELWKRAYWIIFSLDAMKAAFLGRPMGLHGEDYDVDLPLEVDDEYWDVGFVQPPGKAPLISYMLCHVRLCEILADAMRRLHGSRKSKLLMGWNGPEWEHRIVSQLDSAMNDVLDTIPPHLRWNPESPPQGVFFDQAASLYICYQWILITAGIHRPYLETSGVPGAVSICTKAARAIIHTADIWLQKLQRLLPPNIYDPVFVSGLILGLNMFASKCAGLMDMNRDLTYVQRAMDILKFRENRWQTLGRLYELLGELLSLDGPTQKTPHGADESMKGNPLSVSTGSTVPESHLEPVLGSSFPSNQYSEPRPATIIEHIEQQLGDTIPLDPMHLVLDDELLSMWLAAPTDVSTIGLWDTYYANINRNSGSHG</sequence>
<dbReference type="CDD" id="cd12148">
    <property type="entry name" value="fungal_TF_MHR"/>
    <property type="match status" value="1"/>
</dbReference>
<dbReference type="Pfam" id="PF04082">
    <property type="entry name" value="Fungal_trans"/>
    <property type="match status" value="1"/>
</dbReference>
<dbReference type="InterPro" id="IPR007219">
    <property type="entry name" value="XnlR_reg_dom"/>
</dbReference>
<evidence type="ECO:0000256" key="3">
    <source>
        <dbReference type="SAM" id="MobiDB-lite"/>
    </source>
</evidence>
<dbReference type="GO" id="GO:0000981">
    <property type="term" value="F:DNA-binding transcription factor activity, RNA polymerase II-specific"/>
    <property type="evidence" value="ECO:0007669"/>
    <property type="project" value="InterPro"/>
</dbReference>
<comment type="caution">
    <text evidence="5">The sequence shown here is derived from an EMBL/GenBank/DDBJ whole genome shotgun (WGS) entry which is preliminary data.</text>
</comment>
<protein>
    <submittedName>
        <fullName evidence="5">Fungal-specific transcription factor domain-containing protein</fullName>
    </submittedName>
</protein>
<dbReference type="PROSITE" id="PS00463">
    <property type="entry name" value="ZN2_CY6_FUNGAL_1"/>
    <property type="match status" value="1"/>
</dbReference>
<feature type="domain" description="Zn(2)-C6 fungal-type" evidence="4">
    <location>
        <begin position="29"/>
        <end position="62"/>
    </location>
</feature>
<keyword evidence="2" id="KW-0539">Nucleus</keyword>
<reference evidence="5" key="1">
    <citation type="submission" date="2023-03" db="EMBL/GenBank/DDBJ databases">
        <title>Massive genome expansion in bonnet fungi (Mycena s.s.) driven by repeated elements and novel gene families across ecological guilds.</title>
        <authorList>
            <consortium name="Lawrence Berkeley National Laboratory"/>
            <person name="Harder C.B."/>
            <person name="Miyauchi S."/>
            <person name="Viragh M."/>
            <person name="Kuo A."/>
            <person name="Thoen E."/>
            <person name="Andreopoulos B."/>
            <person name="Lu D."/>
            <person name="Skrede I."/>
            <person name="Drula E."/>
            <person name="Henrissat B."/>
            <person name="Morin E."/>
            <person name="Kohler A."/>
            <person name="Barry K."/>
            <person name="LaButti K."/>
            <person name="Morin E."/>
            <person name="Salamov A."/>
            <person name="Lipzen A."/>
            <person name="Mereny Z."/>
            <person name="Hegedus B."/>
            <person name="Baldrian P."/>
            <person name="Stursova M."/>
            <person name="Weitz H."/>
            <person name="Taylor A."/>
            <person name="Grigoriev I.V."/>
            <person name="Nagy L.G."/>
            <person name="Martin F."/>
            <person name="Kauserud H."/>
        </authorList>
    </citation>
    <scope>NUCLEOTIDE SEQUENCE</scope>
    <source>
        <strain evidence="5">CBHHK200</strain>
    </source>
</reference>
<dbReference type="Proteomes" id="UP001218188">
    <property type="component" value="Unassembled WGS sequence"/>
</dbReference>
<dbReference type="AlphaFoldDB" id="A0AAD6THD0"/>
<feature type="compositionally biased region" description="Polar residues" evidence="3">
    <location>
        <begin position="111"/>
        <end position="126"/>
    </location>
</feature>
<evidence type="ECO:0000256" key="1">
    <source>
        <dbReference type="ARBA" id="ARBA00022723"/>
    </source>
</evidence>
<dbReference type="EMBL" id="JARJCM010000008">
    <property type="protein sequence ID" value="KAJ7043932.1"/>
    <property type="molecule type" value="Genomic_DNA"/>
</dbReference>
<dbReference type="InterPro" id="IPR050987">
    <property type="entry name" value="AtrR-like"/>
</dbReference>
<organism evidence="5 6">
    <name type="scientific">Mycena alexandri</name>
    <dbReference type="NCBI Taxonomy" id="1745969"/>
    <lineage>
        <taxon>Eukaryota</taxon>
        <taxon>Fungi</taxon>
        <taxon>Dikarya</taxon>
        <taxon>Basidiomycota</taxon>
        <taxon>Agaricomycotina</taxon>
        <taxon>Agaricomycetes</taxon>
        <taxon>Agaricomycetidae</taxon>
        <taxon>Agaricales</taxon>
        <taxon>Marasmiineae</taxon>
        <taxon>Mycenaceae</taxon>
        <taxon>Mycena</taxon>
    </lineage>
</organism>